<dbReference type="EMBL" id="CP047897">
    <property type="protein sequence ID" value="QHL85909.1"/>
    <property type="molecule type" value="Genomic_DNA"/>
</dbReference>
<gene>
    <name evidence="2" type="ORF">GU926_00005</name>
</gene>
<dbReference type="InterPro" id="IPR007372">
    <property type="entry name" value="Lipid/polyisoprenoid-bd_YceI"/>
</dbReference>
<dbReference type="Pfam" id="PF04264">
    <property type="entry name" value="YceI"/>
    <property type="match status" value="1"/>
</dbReference>
<proteinExistence type="predicted"/>
<dbReference type="Gene3D" id="2.40.128.110">
    <property type="entry name" value="Lipid/polyisoprenoid-binding, YceI-like"/>
    <property type="match status" value="1"/>
</dbReference>
<keyword evidence="3" id="KW-1185">Reference proteome</keyword>
<reference evidence="2 3" key="1">
    <citation type="submission" date="2020-01" db="EMBL/GenBank/DDBJ databases">
        <authorList>
            <person name="Kim M."/>
        </authorList>
    </citation>
    <scope>NUCLEOTIDE SEQUENCE [LARGE SCALE GENOMIC DNA]</scope>
    <source>
        <strain evidence="2 3">BT10</strain>
    </source>
</reference>
<dbReference type="KEGG" id="nib:GU926_00005"/>
<organism evidence="2 3">
    <name type="scientific">Nibribacter ruber</name>
    <dbReference type="NCBI Taxonomy" id="2698458"/>
    <lineage>
        <taxon>Bacteria</taxon>
        <taxon>Pseudomonadati</taxon>
        <taxon>Bacteroidota</taxon>
        <taxon>Cytophagia</taxon>
        <taxon>Cytophagales</taxon>
        <taxon>Hymenobacteraceae</taxon>
        <taxon>Nibribacter</taxon>
    </lineage>
</organism>
<sequence length="178" mass="19630">MAAIKWAVDPMHSEVQFKVKHLMITTVTGYFQTFNVEVETESDDFATASSILFTADVNSINTNNEQRDTHLKSADFFDTDTHGQIKFVGNRYEKLGDDRAKLHGNLTIKGTTKPVTVDVEFGGIVVDPYGQTKAGFTVNGKISRKEFGLTWNAVTEAGSVVVADEIKLLAEIQLVKQA</sequence>
<accession>A0A6P1NUG5</accession>
<dbReference type="Proteomes" id="UP000464214">
    <property type="component" value="Chromosome"/>
</dbReference>
<dbReference type="PANTHER" id="PTHR34406:SF1">
    <property type="entry name" value="PROTEIN YCEI"/>
    <property type="match status" value="1"/>
</dbReference>
<feature type="domain" description="Lipid/polyisoprenoid-binding YceI-like" evidence="1">
    <location>
        <begin position="5"/>
        <end position="175"/>
    </location>
</feature>
<dbReference type="InterPro" id="IPR036761">
    <property type="entry name" value="TTHA0802/YceI-like_sf"/>
</dbReference>
<dbReference type="PANTHER" id="PTHR34406">
    <property type="entry name" value="PROTEIN YCEI"/>
    <property type="match status" value="1"/>
</dbReference>
<dbReference type="SMART" id="SM00867">
    <property type="entry name" value="YceI"/>
    <property type="match status" value="1"/>
</dbReference>
<dbReference type="SUPFAM" id="SSF101874">
    <property type="entry name" value="YceI-like"/>
    <property type="match status" value="1"/>
</dbReference>
<evidence type="ECO:0000259" key="1">
    <source>
        <dbReference type="SMART" id="SM00867"/>
    </source>
</evidence>
<evidence type="ECO:0000313" key="2">
    <source>
        <dbReference type="EMBL" id="QHL85909.1"/>
    </source>
</evidence>
<evidence type="ECO:0000313" key="3">
    <source>
        <dbReference type="Proteomes" id="UP000464214"/>
    </source>
</evidence>
<name>A0A6P1NUG5_9BACT</name>
<dbReference type="AlphaFoldDB" id="A0A6P1NUG5"/>
<protein>
    <recommendedName>
        <fullName evidence="1">Lipid/polyisoprenoid-binding YceI-like domain-containing protein</fullName>
    </recommendedName>
</protein>
<dbReference type="RefSeq" id="WP_160687795.1">
    <property type="nucleotide sequence ID" value="NZ_CP047897.1"/>
</dbReference>